<name>A0A3N0AX83_9ACTN</name>
<evidence type="ECO:0000313" key="3">
    <source>
        <dbReference type="Proteomes" id="UP000278632"/>
    </source>
</evidence>
<dbReference type="Proteomes" id="UP000278632">
    <property type="component" value="Unassembled WGS sequence"/>
</dbReference>
<dbReference type="InterPro" id="IPR036411">
    <property type="entry name" value="TorD-like_sf"/>
</dbReference>
<dbReference type="Gene3D" id="1.10.3480.10">
    <property type="entry name" value="TorD-like"/>
    <property type="match status" value="1"/>
</dbReference>
<protein>
    <submittedName>
        <fullName evidence="2">Dehydrogenase</fullName>
    </submittedName>
</protein>
<dbReference type="Pfam" id="PF02613">
    <property type="entry name" value="Nitrate_red_del"/>
    <property type="match status" value="1"/>
</dbReference>
<dbReference type="OrthoDB" id="13061at2"/>
<dbReference type="AlphaFoldDB" id="A0A3N0AX83"/>
<accession>A0A3N0AX83</accession>
<evidence type="ECO:0000256" key="1">
    <source>
        <dbReference type="ARBA" id="ARBA00023186"/>
    </source>
</evidence>
<organism evidence="2 3">
    <name type="scientific">Paraeggerthella hongkongensis</name>
    <dbReference type="NCBI Taxonomy" id="230658"/>
    <lineage>
        <taxon>Bacteria</taxon>
        <taxon>Bacillati</taxon>
        <taxon>Actinomycetota</taxon>
        <taxon>Coriobacteriia</taxon>
        <taxon>Eggerthellales</taxon>
        <taxon>Eggerthellaceae</taxon>
        <taxon>Paraeggerthella</taxon>
    </lineage>
</organism>
<sequence>MSSKKSPLPVEDPAKNLSLAFALGCADFFHLLSMFYLNPTKELARGLLDKSIQHDVVAIFEDTGIDETKILFEPVMEQHLQSTNETALFQQMRRDYTTLFTHPKKPLISLYEMQFRDLRDKNNMPTALFLNQAALHSEQCYRKAGLALSNETSREPGDHIAIEAEFMAYLYTQLAAALHENEGSSEKRWEMAIEEFKPHLIGWWFDFFDSCAQSNCGIVYPWLGRAGSVFLKNYRTRTT</sequence>
<dbReference type="PANTHER" id="PTHR34227:SF1">
    <property type="entry name" value="DIMETHYL SULFOXIDE REDUCTASE CHAPERONE-RELATED"/>
    <property type="match status" value="1"/>
</dbReference>
<proteinExistence type="predicted"/>
<gene>
    <name evidence="2" type="ORF">DMP08_11055</name>
</gene>
<keyword evidence="3" id="KW-1185">Reference proteome</keyword>
<keyword evidence="1" id="KW-0143">Chaperone</keyword>
<dbReference type="RefSeq" id="WP_123192943.1">
    <property type="nucleotide sequence ID" value="NZ_QICD01000032.1"/>
</dbReference>
<reference evidence="3" key="1">
    <citation type="submission" date="2018-05" db="EMBL/GenBank/DDBJ databases">
        <title>Genome Sequencing of selected type strains of the family Eggerthellaceae.</title>
        <authorList>
            <person name="Danylec N."/>
            <person name="Stoll D.A."/>
            <person name="Doetsch A."/>
            <person name="Huch M."/>
        </authorList>
    </citation>
    <scope>NUCLEOTIDE SEQUENCE [LARGE SCALE GENOMIC DNA]</scope>
    <source>
        <strain evidence="3">DSM 16106</strain>
    </source>
</reference>
<dbReference type="SUPFAM" id="SSF89155">
    <property type="entry name" value="TorD-like"/>
    <property type="match status" value="1"/>
</dbReference>
<dbReference type="PANTHER" id="PTHR34227">
    <property type="entry name" value="CHAPERONE PROTEIN YCDY"/>
    <property type="match status" value="1"/>
</dbReference>
<comment type="caution">
    <text evidence="2">The sequence shown here is derived from an EMBL/GenBank/DDBJ whole genome shotgun (WGS) entry which is preliminary data.</text>
</comment>
<dbReference type="InterPro" id="IPR020945">
    <property type="entry name" value="DMSO/NO3_reduct_chaperone"/>
</dbReference>
<dbReference type="InterPro" id="IPR050289">
    <property type="entry name" value="TorD/DmsD_chaperones"/>
</dbReference>
<dbReference type="EMBL" id="QICD01000032">
    <property type="protein sequence ID" value="RNL39482.1"/>
    <property type="molecule type" value="Genomic_DNA"/>
</dbReference>
<evidence type="ECO:0000313" key="2">
    <source>
        <dbReference type="EMBL" id="RNL39482.1"/>
    </source>
</evidence>